<feature type="region of interest" description="Disordered" evidence="1">
    <location>
        <begin position="246"/>
        <end position="456"/>
    </location>
</feature>
<accession>A0ABR1T0E7</accession>
<dbReference type="EMBL" id="JAQQWK010000006">
    <property type="protein sequence ID" value="KAK8040050.1"/>
    <property type="molecule type" value="Genomic_DNA"/>
</dbReference>
<keyword evidence="3" id="KW-1185">Reference proteome</keyword>
<feature type="compositionally biased region" description="Basic residues" evidence="1">
    <location>
        <begin position="321"/>
        <end position="330"/>
    </location>
</feature>
<feature type="compositionally biased region" description="Basic and acidic residues" evidence="1">
    <location>
        <begin position="363"/>
        <end position="374"/>
    </location>
</feature>
<gene>
    <name evidence="2" type="ORF">PG993_008461</name>
</gene>
<reference evidence="2 3" key="1">
    <citation type="submission" date="2023-01" db="EMBL/GenBank/DDBJ databases">
        <title>Analysis of 21 Apiospora genomes using comparative genomics revels a genus with tremendous synthesis potential of carbohydrate active enzymes and secondary metabolites.</title>
        <authorList>
            <person name="Sorensen T."/>
        </authorList>
    </citation>
    <scope>NUCLEOTIDE SEQUENCE [LARGE SCALE GENOMIC DNA]</scope>
    <source>
        <strain evidence="2 3">CBS 33761</strain>
    </source>
</reference>
<protein>
    <submittedName>
        <fullName evidence="2">Uncharacterized protein</fullName>
    </submittedName>
</protein>
<evidence type="ECO:0000313" key="2">
    <source>
        <dbReference type="EMBL" id="KAK8040050.1"/>
    </source>
</evidence>
<feature type="compositionally biased region" description="Low complexity" evidence="1">
    <location>
        <begin position="259"/>
        <end position="268"/>
    </location>
</feature>
<feature type="compositionally biased region" description="Basic and acidic residues" evidence="1">
    <location>
        <begin position="280"/>
        <end position="308"/>
    </location>
</feature>
<evidence type="ECO:0000313" key="3">
    <source>
        <dbReference type="Proteomes" id="UP001444661"/>
    </source>
</evidence>
<comment type="caution">
    <text evidence="2">The sequence shown here is derived from an EMBL/GenBank/DDBJ whole genome shotgun (WGS) entry which is preliminary data.</text>
</comment>
<sequence length="456" mass="49841">MAHSSAEESTYLAMVVLKIAEPAGLKLAYRQPPPMLVVPIVPGATSKRAFVRAVVAQTAGAVKAPDHILKMPRGTGAGGRPLETVVASTAKHMQIVWSIAASPPAGFGSSISATTSALPSTLSVPQKDTPSNSFQAVTSLADLSDAEFHDCVRKLKSREASPSRAQEDYFVLEVQYSYEEQTPQQQTALSLAQEEEEFLPLPPIAMSTTRADFSPKKRLAHPAQDYQHSKQYEETLKNLKMLVSASSSGLMGPPGGSRSGSPTLSRPRYLPTLKEEPEDVEHAEYAEDHERTPRASEQKILGRKEVDPRLLPSPKTPVGSPRRRRQHRQKQGFAGTAHGPKDTSEDGRPDTYTPEVWGINKTILDDRIAAHEQQELPDENDNEAVERQQSPGRAGKKSRIPVVPSFHISSPRDSKIKKSASSPSLSDDYKKRRDSIPSSPSSLSMSQPKDNRPPEK</sequence>
<organism evidence="2 3">
    <name type="scientific">Apiospora rasikravindrae</name>
    <dbReference type="NCBI Taxonomy" id="990691"/>
    <lineage>
        <taxon>Eukaryota</taxon>
        <taxon>Fungi</taxon>
        <taxon>Dikarya</taxon>
        <taxon>Ascomycota</taxon>
        <taxon>Pezizomycotina</taxon>
        <taxon>Sordariomycetes</taxon>
        <taxon>Xylariomycetidae</taxon>
        <taxon>Amphisphaeriales</taxon>
        <taxon>Apiosporaceae</taxon>
        <taxon>Apiospora</taxon>
    </lineage>
</organism>
<name>A0ABR1T0E7_9PEZI</name>
<feature type="compositionally biased region" description="Low complexity" evidence="1">
    <location>
        <begin position="436"/>
        <end position="448"/>
    </location>
</feature>
<feature type="compositionally biased region" description="Basic and acidic residues" evidence="1">
    <location>
        <begin position="339"/>
        <end position="349"/>
    </location>
</feature>
<evidence type="ECO:0000256" key="1">
    <source>
        <dbReference type="SAM" id="MobiDB-lite"/>
    </source>
</evidence>
<proteinExistence type="predicted"/>
<dbReference type="Proteomes" id="UP001444661">
    <property type="component" value="Unassembled WGS sequence"/>
</dbReference>